<sequence length="74" mass="8469">MPRSGWDILLPVDPEQRGRQAAPEKQRFPALKTLNAKNSYNAISRGQMPLHKGAVKPCVHEKQHFTHILRSFHT</sequence>
<organism evidence="1 2">
    <name type="scientific">Acetobacter orientalis</name>
    <dbReference type="NCBI Taxonomy" id="146474"/>
    <lineage>
        <taxon>Bacteria</taxon>
        <taxon>Pseudomonadati</taxon>
        <taxon>Pseudomonadota</taxon>
        <taxon>Alphaproteobacteria</taxon>
        <taxon>Acetobacterales</taxon>
        <taxon>Acetobacteraceae</taxon>
        <taxon>Acetobacter</taxon>
    </lineage>
</organism>
<keyword evidence="2" id="KW-1185">Reference proteome</keyword>
<reference evidence="1 2" key="1">
    <citation type="submission" date="2012-11" db="EMBL/GenBank/DDBJ databases">
        <title>Whole genome sequence of Acetobacter orientalis 21F-2.</title>
        <authorList>
            <person name="Azuma Y."/>
            <person name="Higashiura N."/>
            <person name="Hirakawa H."/>
            <person name="Matsushita K."/>
        </authorList>
    </citation>
    <scope>NUCLEOTIDE SEQUENCE [LARGE SCALE GENOMIC DNA]</scope>
    <source>
        <strain evidence="1 2">21F-2</strain>
    </source>
</reference>
<evidence type="ECO:0000313" key="1">
    <source>
        <dbReference type="EMBL" id="GAN65824.1"/>
    </source>
</evidence>
<comment type="caution">
    <text evidence="1">The sequence shown here is derived from an EMBL/GenBank/DDBJ whole genome shotgun (WGS) entry which is preliminary data.</text>
</comment>
<proteinExistence type="predicted"/>
<dbReference type="Proteomes" id="UP000032670">
    <property type="component" value="Unassembled WGS sequence"/>
</dbReference>
<evidence type="ECO:0000313" key="2">
    <source>
        <dbReference type="Proteomes" id="UP000032670"/>
    </source>
</evidence>
<dbReference type="AlphaFoldDB" id="A0A0D6NIH6"/>
<dbReference type="STRING" id="1231341.Abor_013_134"/>
<gene>
    <name evidence="1" type="ORF">Abor_013_134</name>
</gene>
<accession>A0A0D6NIH6</accession>
<dbReference type="EMBL" id="BAMX01000013">
    <property type="protein sequence ID" value="GAN65824.1"/>
    <property type="molecule type" value="Genomic_DNA"/>
</dbReference>
<protein>
    <submittedName>
        <fullName evidence="1">Uncharacterized protein</fullName>
    </submittedName>
</protein>
<accession>A0A6N3SUQ3</accession>
<name>A0A0D6NIH6_9PROT</name>